<sequence length="73" mass="8242">MVKRLWQAVILTIIIKVLASTSSPNFSSITSARVTHASKTSITLLYRWVDCLSDKLNSKLGDRFTKQFDNPID</sequence>
<evidence type="ECO:0000313" key="3">
    <source>
        <dbReference type="Proteomes" id="UP001576780"/>
    </source>
</evidence>
<accession>A0ABV4WK98</accession>
<feature type="signal peptide" evidence="1">
    <location>
        <begin position="1"/>
        <end position="19"/>
    </location>
</feature>
<gene>
    <name evidence="2" type="ORF">ACE1CA_13355</name>
</gene>
<evidence type="ECO:0000256" key="1">
    <source>
        <dbReference type="SAM" id="SignalP"/>
    </source>
</evidence>
<dbReference type="RefSeq" id="WP_413277926.1">
    <property type="nucleotide sequence ID" value="NZ_JBHFNT010000114.1"/>
</dbReference>
<dbReference type="Proteomes" id="UP001576780">
    <property type="component" value="Unassembled WGS sequence"/>
</dbReference>
<organism evidence="2 3">
    <name type="scientific">Floridaenema evergladense BLCC-F167</name>
    <dbReference type="NCBI Taxonomy" id="3153639"/>
    <lineage>
        <taxon>Bacteria</taxon>
        <taxon>Bacillati</taxon>
        <taxon>Cyanobacteriota</taxon>
        <taxon>Cyanophyceae</taxon>
        <taxon>Oscillatoriophycideae</taxon>
        <taxon>Aerosakkonematales</taxon>
        <taxon>Aerosakkonemataceae</taxon>
        <taxon>Floridanema</taxon>
        <taxon>Floridanema evergladense</taxon>
    </lineage>
</organism>
<name>A0ABV4WK98_9CYAN</name>
<evidence type="ECO:0008006" key="4">
    <source>
        <dbReference type="Google" id="ProtNLM"/>
    </source>
</evidence>
<evidence type="ECO:0000313" key="2">
    <source>
        <dbReference type="EMBL" id="MFB2835513.1"/>
    </source>
</evidence>
<dbReference type="EMBL" id="JBHFNT010000114">
    <property type="protein sequence ID" value="MFB2835513.1"/>
    <property type="molecule type" value="Genomic_DNA"/>
</dbReference>
<keyword evidence="3" id="KW-1185">Reference proteome</keyword>
<proteinExistence type="predicted"/>
<reference evidence="2 3" key="1">
    <citation type="submission" date="2024-09" db="EMBL/GenBank/DDBJ databases">
        <title>Floridaenema gen nov. (Aerosakkonemataceae, Aerosakkonematales ord. nov., Cyanobacteria) from benthic tropical and subtropical fresh waters, with the description of four new species.</title>
        <authorList>
            <person name="Moretto J.A."/>
            <person name="Berthold D.E."/>
            <person name="Lefler F.W."/>
            <person name="Huang I.-S."/>
            <person name="Laughinghouse H. IV."/>
        </authorList>
    </citation>
    <scope>NUCLEOTIDE SEQUENCE [LARGE SCALE GENOMIC DNA]</scope>
    <source>
        <strain evidence="2 3">BLCC-F167</strain>
    </source>
</reference>
<protein>
    <recommendedName>
        <fullName evidence="4">Secreted protein</fullName>
    </recommendedName>
</protein>
<keyword evidence="1" id="KW-0732">Signal</keyword>
<comment type="caution">
    <text evidence="2">The sequence shown here is derived from an EMBL/GenBank/DDBJ whole genome shotgun (WGS) entry which is preliminary data.</text>
</comment>
<feature type="chain" id="PRO_5045100699" description="Secreted protein" evidence="1">
    <location>
        <begin position="20"/>
        <end position="73"/>
    </location>
</feature>